<dbReference type="InterPro" id="IPR032736">
    <property type="entry name" value="Hinderin"/>
</dbReference>
<evidence type="ECO:0000313" key="3">
    <source>
        <dbReference type="Ensembl" id="ENSNMLP00000033849.1"/>
    </source>
</evidence>
<reference evidence="3" key="1">
    <citation type="submission" date="2025-08" db="UniProtKB">
        <authorList>
            <consortium name="Ensembl"/>
        </authorList>
    </citation>
    <scope>IDENTIFICATION</scope>
</reference>
<proteinExistence type="predicted"/>
<reference evidence="3" key="2">
    <citation type="submission" date="2025-09" db="UniProtKB">
        <authorList>
            <consortium name="Ensembl"/>
        </authorList>
    </citation>
    <scope>IDENTIFICATION</scope>
</reference>
<sequence length="401" mass="43357">MAAAAANHATNLRKTGIFWKNDVSDEDQPLACVPGSNRGAPLVSAFRAATTRRGRGSESVAKRAFRKPSAMWRESSAGTESDALPVPAAAAFPPAAQTERDRISLKHLCPEDKKRIANLIQELARVSEEKEETTLRFRDEQGQFEQKILELEEQNVLIAQERENLQQQYRECQELLGLYQLFLRQPQDSAVLAQSLRQPQDSAVLAQSLRQPQDSAVLPQSLRQPQERLDFHWTHQTQAPGAERALTAPRRCLMAPTLASLLLSNSALSNPQPRPLSPRSGAAPAPPVQRFTGQSSGVQYPLPLHQWSRGGAALPSELRTGSRGRAALPSKLRTGSRGGVALPSKLRTGSRGGVALPSELRTGSRGGVALPSELRTGSRGGSSCWCRGSSCSRSASGCRGG</sequence>
<feature type="region of interest" description="Disordered" evidence="2">
    <location>
        <begin position="314"/>
        <end position="401"/>
    </location>
</feature>
<feature type="region of interest" description="Disordered" evidence="2">
    <location>
        <begin position="268"/>
        <end position="299"/>
    </location>
</feature>
<accession>A0A8C6UE33</accession>
<protein>
    <submittedName>
        <fullName evidence="3">Uncharacterized protein</fullName>
    </submittedName>
</protein>
<keyword evidence="1" id="KW-0175">Coiled coil</keyword>
<feature type="coiled-coil region" evidence="1">
    <location>
        <begin position="116"/>
        <end position="178"/>
    </location>
</feature>
<feature type="compositionally biased region" description="Low complexity" evidence="2">
    <location>
        <begin position="381"/>
        <end position="401"/>
    </location>
</feature>
<keyword evidence="4" id="KW-1185">Reference proteome</keyword>
<organism evidence="3 4">
    <name type="scientific">Neogobius melanostomus</name>
    <name type="common">round goby</name>
    <dbReference type="NCBI Taxonomy" id="47308"/>
    <lineage>
        <taxon>Eukaryota</taxon>
        <taxon>Metazoa</taxon>
        <taxon>Chordata</taxon>
        <taxon>Craniata</taxon>
        <taxon>Vertebrata</taxon>
        <taxon>Euteleostomi</taxon>
        <taxon>Actinopterygii</taxon>
        <taxon>Neopterygii</taxon>
        <taxon>Teleostei</taxon>
        <taxon>Neoteleostei</taxon>
        <taxon>Acanthomorphata</taxon>
        <taxon>Gobiaria</taxon>
        <taxon>Gobiiformes</taxon>
        <taxon>Gobioidei</taxon>
        <taxon>Gobiidae</taxon>
        <taxon>Benthophilinae</taxon>
        <taxon>Neogobiini</taxon>
        <taxon>Neogobius</taxon>
    </lineage>
</organism>
<evidence type="ECO:0000256" key="2">
    <source>
        <dbReference type="SAM" id="MobiDB-lite"/>
    </source>
</evidence>
<dbReference type="AlphaFoldDB" id="A0A8C6UE33"/>
<name>A0A8C6UE33_9GOBI</name>
<evidence type="ECO:0000313" key="4">
    <source>
        <dbReference type="Proteomes" id="UP000694523"/>
    </source>
</evidence>
<dbReference type="PANTHER" id="PTHR28375">
    <property type="entry name" value="PROTEIN HINDERIN"/>
    <property type="match status" value="1"/>
</dbReference>
<dbReference type="Pfam" id="PF15369">
    <property type="entry name" value="KIAA1328"/>
    <property type="match status" value="1"/>
</dbReference>
<dbReference type="Ensembl" id="ENSNMLT00000037712.1">
    <property type="protein sequence ID" value="ENSNMLP00000033849.1"/>
    <property type="gene ID" value="ENSNMLG00000021136.1"/>
</dbReference>
<dbReference type="Proteomes" id="UP000694523">
    <property type="component" value="Unplaced"/>
</dbReference>
<evidence type="ECO:0000256" key="1">
    <source>
        <dbReference type="SAM" id="Coils"/>
    </source>
</evidence>
<dbReference type="PANTHER" id="PTHR28375:SF1">
    <property type="entry name" value="PROTEIN HINDERIN"/>
    <property type="match status" value="1"/>
</dbReference>